<dbReference type="Gene3D" id="3.40.50.10170">
    <property type="match status" value="1"/>
</dbReference>
<accession>A0A2U1D4G6</accession>
<comment type="function">
    <text evidence="1">May bind long-chain fatty acids, such as palmitate, and may play a role in lipid transport or fatty acid metabolism.</text>
</comment>
<evidence type="ECO:0000256" key="2">
    <source>
        <dbReference type="ARBA" id="ARBA00023121"/>
    </source>
</evidence>
<dbReference type="PANTHER" id="PTHR33434:SF2">
    <property type="entry name" value="FATTY ACID-BINDING PROTEIN TM_1468"/>
    <property type="match status" value="1"/>
</dbReference>
<proteinExistence type="predicted"/>
<dbReference type="Proteomes" id="UP000245433">
    <property type="component" value="Unassembled WGS sequence"/>
</dbReference>
<dbReference type="InterPro" id="IPR003797">
    <property type="entry name" value="DegV"/>
</dbReference>
<dbReference type="RefSeq" id="WP_089939926.1">
    <property type="nucleotide sequence ID" value="NZ_CAKOEX010000012.1"/>
</dbReference>
<dbReference type="Pfam" id="PF02645">
    <property type="entry name" value="DegV"/>
    <property type="match status" value="1"/>
</dbReference>
<evidence type="ECO:0000313" key="3">
    <source>
        <dbReference type="EMBL" id="PVY82576.1"/>
    </source>
</evidence>
<evidence type="ECO:0000313" key="4">
    <source>
        <dbReference type="Proteomes" id="UP000245433"/>
    </source>
</evidence>
<dbReference type="PANTHER" id="PTHR33434">
    <property type="entry name" value="DEGV DOMAIN-CONTAINING PROTEIN DR_1986-RELATED"/>
    <property type="match status" value="1"/>
</dbReference>
<name>A0A2U1D4G6_9LACO</name>
<dbReference type="EMBL" id="QEKT01000011">
    <property type="protein sequence ID" value="PVY82576.1"/>
    <property type="molecule type" value="Genomic_DNA"/>
</dbReference>
<dbReference type="OrthoDB" id="9775494at2"/>
<gene>
    <name evidence="3" type="ORF">C7384_11113</name>
</gene>
<sequence>MQKIAVIVDSSAALPAEKRNHYHIFQVNVPILFGQETYLGDRDIHDLGQLVEMIKERKELPTTSQPTPGQWEEVLNEAKSAGYKEAVIITLSSGISGAYQTAKLVATDFDGLDDVQVWDSRLTNMAAGEQAILASVLADQGADMSAILAALGELRASTDVRFVVNDISHLKRTGRLSRGQALIGGLLNIKPLLAFDVNGEGKIGAVGKARKMSGARKEIQAAFNQYLSQVDYPVRAYVVDGNNPKLGDKWLKEFKQEYPAVAFERSSMDPVIGVHTGDGAMALIWTRDWESMVEK</sequence>
<dbReference type="Gene3D" id="3.30.1180.10">
    <property type="match status" value="1"/>
</dbReference>
<comment type="caution">
    <text evidence="3">The sequence shown here is derived from an EMBL/GenBank/DDBJ whole genome shotgun (WGS) entry which is preliminary data.</text>
</comment>
<keyword evidence="4" id="KW-1185">Reference proteome</keyword>
<dbReference type="InterPro" id="IPR043168">
    <property type="entry name" value="DegV_C"/>
</dbReference>
<dbReference type="AlphaFoldDB" id="A0A2U1D4G6"/>
<dbReference type="PROSITE" id="PS51482">
    <property type="entry name" value="DEGV"/>
    <property type="match status" value="1"/>
</dbReference>
<protein>
    <submittedName>
        <fullName evidence="3">DegV family protein with EDD domain</fullName>
    </submittedName>
</protein>
<organism evidence="3 4">
    <name type="scientific">Convivina intestini</name>
    <dbReference type="NCBI Taxonomy" id="1505726"/>
    <lineage>
        <taxon>Bacteria</taxon>
        <taxon>Bacillati</taxon>
        <taxon>Bacillota</taxon>
        <taxon>Bacilli</taxon>
        <taxon>Lactobacillales</taxon>
        <taxon>Lactobacillaceae</taxon>
        <taxon>Convivina</taxon>
    </lineage>
</organism>
<keyword evidence="2" id="KW-0446">Lipid-binding</keyword>
<dbReference type="NCBIfam" id="TIGR00762">
    <property type="entry name" value="DegV"/>
    <property type="match status" value="1"/>
</dbReference>
<reference evidence="3 4" key="1">
    <citation type="submission" date="2018-04" db="EMBL/GenBank/DDBJ databases">
        <title>Genomic Encyclopedia of Type Strains, Phase IV (KMG-IV): sequencing the most valuable type-strain genomes for metagenomic binning, comparative biology and taxonomic classification.</title>
        <authorList>
            <person name="Goeker M."/>
        </authorList>
    </citation>
    <scope>NUCLEOTIDE SEQUENCE [LARGE SCALE GENOMIC DNA]</scope>
    <source>
        <strain evidence="3 4">DSM 28795</strain>
    </source>
</reference>
<dbReference type="InterPro" id="IPR050270">
    <property type="entry name" value="DegV_domain_contain"/>
</dbReference>
<dbReference type="GO" id="GO:0008289">
    <property type="term" value="F:lipid binding"/>
    <property type="evidence" value="ECO:0007669"/>
    <property type="project" value="UniProtKB-KW"/>
</dbReference>
<dbReference type="SUPFAM" id="SSF82549">
    <property type="entry name" value="DAK1/DegV-like"/>
    <property type="match status" value="1"/>
</dbReference>
<evidence type="ECO:0000256" key="1">
    <source>
        <dbReference type="ARBA" id="ARBA00003238"/>
    </source>
</evidence>